<dbReference type="GeneID" id="40088064"/>
<sequence length="258" mass="29956">MKWHQLTEAVTDVQDITTLEQLTEYVNTHCKEYVQQNPNWVKRPLYRGIKIAGLKDIQIRQIRQDRKPRDSSNLIQTQIDDYLSANGFKALRGNSIFCTSSQGSAVEFGKEFVIFPIGHFDFTWNPKFDDLTVDIKDMLYIVPSDEKNIYVREMSSSLAGYINSEFKKQGIEMPDVMSSNELIKIIGDRAWNEDLRTFFHKQNMLQGSEQMLDLAKSYQDTDFNAAMESKNEIMITGKEYLAISLRLFREFVKYGKAI</sequence>
<dbReference type="Proteomes" id="UP000223025">
    <property type="component" value="Segment"/>
</dbReference>
<dbReference type="RefSeq" id="YP_009611726.1">
    <property type="nucleotide sequence ID" value="NC_042013.1"/>
</dbReference>
<protein>
    <submittedName>
        <fullName evidence="1">Uncharacterized protein</fullName>
    </submittedName>
</protein>
<proteinExistence type="predicted"/>
<organism evidence="1 2">
    <name type="scientific">Agrobacterium phage Atu_ph07</name>
    <dbReference type="NCBI Taxonomy" id="2024264"/>
    <lineage>
        <taxon>Viruses</taxon>
        <taxon>Duplodnaviria</taxon>
        <taxon>Heunggongvirae</taxon>
        <taxon>Uroviricota</taxon>
        <taxon>Caudoviricetes</taxon>
        <taxon>Polybotosvirus</taxon>
        <taxon>Polybotosvirus Atuph07</taxon>
    </lineage>
</organism>
<evidence type="ECO:0000313" key="1">
    <source>
        <dbReference type="EMBL" id="AUZ94873.1"/>
    </source>
</evidence>
<dbReference type="KEGG" id="vg:40088064"/>
<dbReference type="EMBL" id="MF403008">
    <property type="protein sequence ID" value="AUZ94873.1"/>
    <property type="molecule type" value="Genomic_DNA"/>
</dbReference>
<evidence type="ECO:0000313" key="2">
    <source>
        <dbReference type="Proteomes" id="UP000223025"/>
    </source>
</evidence>
<reference evidence="1 2" key="1">
    <citation type="submission" date="2017-06" db="EMBL/GenBank/DDBJ databases">
        <authorList>
            <person name="Kim H.J."/>
            <person name="Triplett B.A."/>
        </authorList>
    </citation>
    <scope>NUCLEOTIDE SEQUENCE [LARGE SCALE GENOMIC DNA]</scope>
</reference>
<keyword evidence="2" id="KW-1185">Reference proteome</keyword>
<accession>A0A2L0UZB4</accession>
<name>A0A2L0UZB4_9CAUD</name>